<feature type="transmembrane region" description="Helical" evidence="1">
    <location>
        <begin position="109"/>
        <end position="127"/>
    </location>
</feature>
<dbReference type="Proteomes" id="UP000748308">
    <property type="component" value="Unassembled WGS sequence"/>
</dbReference>
<keyword evidence="1" id="KW-0812">Transmembrane</keyword>
<comment type="caution">
    <text evidence="2">The sequence shown here is derived from an EMBL/GenBank/DDBJ whole genome shotgun (WGS) entry which is preliminary data.</text>
</comment>
<sequence length="204" mass="22748">MKRTGPVLLGFVIGMLMLVQHFTPDRWIAERYNNILDWKQVVFGLTLILGVVSLFLYHWRRIARREEGWRYSLLTVGGLAFMIGAAILFTPSRGPYPWMFEHVQAPMQSTLFALLAFYVASASYRAFRARNLHAALLLSAGVIVMLGRVPLGEAIGLNHISTWILDYPNLAAKRGVMIGVGLGMTATAIKIILGIERTYLGRGA</sequence>
<dbReference type="AlphaFoldDB" id="A0A938BLH1"/>
<feature type="transmembrane region" description="Helical" evidence="1">
    <location>
        <begin position="71"/>
        <end position="89"/>
    </location>
</feature>
<feature type="transmembrane region" description="Helical" evidence="1">
    <location>
        <begin position="134"/>
        <end position="151"/>
    </location>
</feature>
<evidence type="ECO:0000313" key="2">
    <source>
        <dbReference type="EMBL" id="MBM3317024.1"/>
    </source>
</evidence>
<name>A0A938BLH1_UNCEI</name>
<organism evidence="2 3">
    <name type="scientific">Eiseniibacteriota bacterium</name>
    <dbReference type="NCBI Taxonomy" id="2212470"/>
    <lineage>
        <taxon>Bacteria</taxon>
        <taxon>Candidatus Eiseniibacteriota</taxon>
    </lineage>
</organism>
<proteinExistence type="predicted"/>
<evidence type="ECO:0000256" key="1">
    <source>
        <dbReference type="SAM" id="Phobius"/>
    </source>
</evidence>
<feature type="transmembrane region" description="Helical" evidence="1">
    <location>
        <begin position="171"/>
        <end position="193"/>
    </location>
</feature>
<reference evidence="2" key="1">
    <citation type="submission" date="2019-03" db="EMBL/GenBank/DDBJ databases">
        <title>Lake Tanganyika Metagenome-Assembled Genomes (MAGs).</title>
        <authorList>
            <person name="Tran P."/>
        </authorList>
    </citation>
    <scope>NUCLEOTIDE SEQUENCE</scope>
    <source>
        <strain evidence="2">M_DeepCast_400m_m2_100</strain>
    </source>
</reference>
<feature type="transmembrane region" description="Helical" evidence="1">
    <location>
        <begin position="41"/>
        <end position="59"/>
    </location>
</feature>
<evidence type="ECO:0000313" key="3">
    <source>
        <dbReference type="Proteomes" id="UP000748308"/>
    </source>
</evidence>
<keyword evidence="1" id="KW-1133">Transmembrane helix</keyword>
<accession>A0A938BLH1</accession>
<keyword evidence="1" id="KW-0472">Membrane</keyword>
<dbReference type="EMBL" id="VGIY01000067">
    <property type="protein sequence ID" value="MBM3317024.1"/>
    <property type="molecule type" value="Genomic_DNA"/>
</dbReference>
<gene>
    <name evidence="2" type="ORF">FJY75_04140</name>
</gene>
<feature type="transmembrane region" description="Helical" evidence="1">
    <location>
        <begin position="7"/>
        <end position="29"/>
    </location>
</feature>
<protein>
    <submittedName>
        <fullName evidence="2">Uncharacterized protein</fullName>
    </submittedName>
</protein>